<protein>
    <submittedName>
        <fullName evidence="1">Uncharacterized protein</fullName>
    </submittedName>
</protein>
<proteinExistence type="predicted"/>
<reference evidence="1" key="1">
    <citation type="submission" date="2021-09" db="EMBL/GenBank/DDBJ databases">
        <title>The genome of Mauremys mutica provides insights into the evolution of semi-aquatic lifestyle.</title>
        <authorList>
            <person name="Gong S."/>
            <person name="Gao Y."/>
        </authorList>
    </citation>
    <scope>NUCLEOTIDE SEQUENCE</scope>
    <source>
        <strain evidence="1">MM-2020</strain>
        <tissue evidence="1">Muscle</tissue>
    </source>
</reference>
<evidence type="ECO:0000313" key="2">
    <source>
        <dbReference type="Proteomes" id="UP000827986"/>
    </source>
</evidence>
<name>A0A9D3XP01_9SAUR</name>
<evidence type="ECO:0000313" key="1">
    <source>
        <dbReference type="EMBL" id="KAH1183423.1"/>
    </source>
</evidence>
<keyword evidence="2" id="KW-1185">Reference proteome</keyword>
<comment type="caution">
    <text evidence="1">The sequence shown here is derived from an EMBL/GenBank/DDBJ whole genome shotgun (WGS) entry which is preliminary data.</text>
</comment>
<dbReference type="EMBL" id="JAHDVG010000466">
    <property type="protein sequence ID" value="KAH1183423.1"/>
    <property type="molecule type" value="Genomic_DNA"/>
</dbReference>
<accession>A0A9D3XP01</accession>
<dbReference type="Proteomes" id="UP000827986">
    <property type="component" value="Unassembled WGS sequence"/>
</dbReference>
<organism evidence="1 2">
    <name type="scientific">Mauremys mutica</name>
    <name type="common">yellowpond turtle</name>
    <dbReference type="NCBI Taxonomy" id="74926"/>
    <lineage>
        <taxon>Eukaryota</taxon>
        <taxon>Metazoa</taxon>
        <taxon>Chordata</taxon>
        <taxon>Craniata</taxon>
        <taxon>Vertebrata</taxon>
        <taxon>Euteleostomi</taxon>
        <taxon>Archelosauria</taxon>
        <taxon>Testudinata</taxon>
        <taxon>Testudines</taxon>
        <taxon>Cryptodira</taxon>
        <taxon>Durocryptodira</taxon>
        <taxon>Testudinoidea</taxon>
        <taxon>Geoemydidae</taxon>
        <taxon>Geoemydinae</taxon>
        <taxon>Mauremys</taxon>
    </lineage>
</organism>
<gene>
    <name evidence="1" type="ORF">KIL84_004915</name>
</gene>
<sequence length="123" mass="14165">MWGGEKGEVQHSMPRVYSISYTLILTLHVPGSVLQQWVHRGTPEFKLTLEQSYPLRSIDTVFEIWKLFLMNHISHKNFIRADGNVIKSILKAPNCVLMKNDNIFQYFNVPFLNDTLIQGCGEA</sequence>
<dbReference type="AlphaFoldDB" id="A0A9D3XP01"/>